<gene>
    <name evidence="1" type="ORF">OL497_30325</name>
</gene>
<dbReference type="SUPFAM" id="SSF53756">
    <property type="entry name" value="UDP-Glycosyltransferase/glycogen phosphorylase"/>
    <property type="match status" value="1"/>
</dbReference>
<evidence type="ECO:0000313" key="2">
    <source>
        <dbReference type="Proteomes" id="UP001207742"/>
    </source>
</evidence>
<dbReference type="GO" id="GO:0016757">
    <property type="term" value="F:glycosyltransferase activity"/>
    <property type="evidence" value="ECO:0007669"/>
    <property type="project" value="UniProtKB-KW"/>
</dbReference>
<accession>A0ABT3IWY6</accession>
<dbReference type="PANTHER" id="PTHR45947:SF3">
    <property type="entry name" value="SULFOQUINOVOSYL TRANSFERASE SQD2"/>
    <property type="match status" value="1"/>
</dbReference>
<dbReference type="EMBL" id="JAPDNS010000002">
    <property type="protein sequence ID" value="MCW3488230.1"/>
    <property type="molecule type" value="Genomic_DNA"/>
</dbReference>
<dbReference type="PANTHER" id="PTHR45947">
    <property type="entry name" value="SULFOQUINOVOSYL TRANSFERASE SQD2"/>
    <property type="match status" value="1"/>
</dbReference>
<dbReference type="Gene3D" id="3.40.50.2000">
    <property type="entry name" value="Glycogen Phosphorylase B"/>
    <property type="match status" value="1"/>
</dbReference>
<dbReference type="RefSeq" id="WP_264735034.1">
    <property type="nucleotide sequence ID" value="NZ_JAPDNR010000001.1"/>
</dbReference>
<dbReference type="Proteomes" id="UP001207742">
    <property type="component" value="Unassembled WGS sequence"/>
</dbReference>
<keyword evidence="2" id="KW-1185">Reference proteome</keyword>
<protein>
    <submittedName>
        <fullName evidence="1">Glycosyltransferase</fullName>
        <ecNumber evidence="1">2.4.-.-</ecNumber>
    </submittedName>
</protein>
<dbReference type="EC" id="2.4.-.-" evidence="1"/>
<sequence length="376" mass="42579">MKIAYFTDINLHEPNGILTKLSMQCQEWIKAGNVVKVFSVPNTGKIPEHTPQLPFDFEIFDSRFSKKFHNSGYASYIRKFFVTGKVLAALKRFQPDVLYVRDLIWYPGLERIIKSFPAVIELNTLLESELSLIASGKVQRMHNWGSLKSYSAAKGFVGVTKEITSFYTKKYGHQGITLGNGYTVSTVEARQATTENKSGRPQLIFVGYPGLAWHGVDKLIELSENIPEIDVHVVGPIVEENGLKIPANMIQHGFLDKAPLAELYQQMDIGIGTLALHRKNMTEASPLKVREYCAYGLPVILAYNDTDLSGQDFVLEIENDEDTIRKNIVRIKQFISTWQHTRVAISKVIPLIDYAAKEQQRLKFMQSIAEKNKQHT</sequence>
<keyword evidence="1" id="KW-0808">Transferase</keyword>
<proteinExistence type="predicted"/>
<comment type="caution">
    <text evidence="1">The sequence shown here is derived from an EMBL/GenBank/DDBJ whole genome shotgun (WGS) entry which is preliminary data.</text>
</comment>
<name>A0ABT3IWY6_9BACT</name>
<keyword evidence="1" id="KW-0328">Glycosyltransferase</keyword>
<reference evidence="1 2" key="1">
    <citation type="submission" date="2022-10" db="EMBL/GenBank/DDBJ databases">
        <title>Chitinophaga nivalis PC15 sp. nov., isolated from Pyeongchang county, South Korea.</title>
        <authorList>
            <person name="Trinh H.N."/>
        </authorList>
    </citation>
    <scope>NUCLEOTIDE SEQUENCE [LARGE SCALE GENOMIC DNA]</scope>
    <source>
        <strain evidence="1 2">PC14</strain>
    </source>
</reference>
<dbReference type="InterPro" id="IPR050194">
    <property type="entry name" value="Glycosyltransferase_grp1"/>
</dbReference>
<organism evidence="1 2">
    <name type="scientific">Chitinophaga nivalis</name>
    <dbReference type="NCBI Taxonomy" id="2991709"/>
    <lineage>
        <taxon>Bacteria</taxon>
        <taxon>Pseudomonadati</taxon>
        <taxon>Bacteroidota</taxon>
        <taxon>Chitinophagia</taxon>
        <taxon>Chitinophagales</taxon>
        <taxon>Chitinophagaceae</taxon>
        <taxon>Chitinophaga</taxon>
    </lineage>
</organism>
<evidence type="ECO:0000313" key="1">
    <source>
        <dbReference type="EMBL" id="MCW3488230.1"/>
    </source>
</evidence>